<dbReference type="EMBL" id="MAYW01000083">
    <property type="protein sequence ID" value="ODS32003.1"/>
    <property type="molecule type" value="Genomic_DNA"/>
</dbReference>
<dbReference type="PROSITE" id="PS00198">
    <property type="entry name" value="4FE4S_FER_1"/>
    <property type="match status" value="1"/>
</dbReference>
<comment type="caution">
    <text evidence="8">The sequence shown here is derived from an EMBL/GenBank/DDBJ whole genome shotgun (WGS) entry which is preliminary data.</text>
</comment>
<dbReference type="Proteomes" id="UP000094056">
    <property type="component" value="Unassembled WGS sequence"/>
</dbReference>
<evidence type="ECO:0000256" key="5">
    <source>
        <dbReference type="ARBA" id="ARBA00023004"/>
    </source>
</evidence>
<keyword evidence="6" id="KW-0411">Iron-sulfur</keyword>
<evidence type="ECO:0000313" key="9">
    <source>
        <dbReference type="Proteomes" id="UP000094056"/>
    </source>
</evidence>
<keyword evidence="5" id="KW-0408">Iron</keyword>
<protein>
    <submittedName>
        <fullName evidence="8">4Fe-4S iron-sulfur binding protein (Ferredoxin)</fullName>
    </submittedName>
</protein>
<dbReference type="PANTHER" id="PTHR42859:SF10">
    <property type="entry name" value="DIMETHYLSULFOXIDE REDUCTASE CHAIN B"/>
    <property type="match status" value="1"/>
</dbReference>
<dbReference type="Gene3D" id="3.30.70.20">
    <property type="match status" value="2"/>
</dbReference>
<dbReference type="InterPro" id="IPR017900">
    <property type="entry name" value="4Fe4S_Fe_S_CS"/>
</dbReference>
<dbReference type="GO" id="GO:0046872">
    <property type="term" value="F:metal ion binding"/>
    <property type="evidence" value="ECO:0007669"/>
    <property type="project" value="UniProtKB-KW"/>
</dbReference>
<dbReference type="SUPFAM" id="SSF54862">
    <property type="entry name" value="4Fe-4S ferredoxins"/>
    <property type="match status" value="1"/>
</dbReference>
<feature type="domain" description="4Fe-4S ferredoxin-type" evidence="7">
    <location>
        <begin position="82"/>
        <end position="111"/>
    </location>
</feature>
<accession>A0A1E3X8P1</accession>
<proteinExistence type="predicted"/>
<keyword evidence="4" id="KW-0249">Electron transport</keyword>
<dbReference type="PROSITE" id="PS51379">
    <property type="entry name" value="4FE4S_FER_2"/>
    <property type="match status" value="1"/>
</dbReference>
<evidence type="ECO:0000256" key="4">
    <source>
        <dbReference type="ARBA" id="ARBA00022982"/>
    </source>
</evidence>
<organism evidence="8 9">
    <name type="scientific">Candidatus Scalindua rubra</name>
    <dbReference type="NCBI Taxonomy" id="1872076"/>
    <lineage>
        <taxon>Bacteria</taxon>
        <taxon>Pseudomonadati</taxon>
        <taxon>Planctomycetota</taxon>
        <taxon>Candidatus Brocadiia</taxon>
        <taxon>Candidatus Brocadiales</taxon>
        <taxon>Candidatus Scalinduaceae</taxon>
        <taxon>Candidatus Scalindua</taxon>
    </lineage>
</organism>
<evidence type="ECO:0000256" key="3">
    <source>
        <dbReference type="ARBA" id="ARBA00022723"/>
    </source>
</evidence>
<gene>
    <name evidence="8" type="ORF">SCARUB_02891</name>
</gene>
<evidence type="ECO:0000259" key="7">
    <source>
        <dbReference type="PROSITE" id="PS51379"/>
    </source>
</evidence>
<dbReference type="Pfam" id="PF13247">
    <property type="entry name" value="Fer4_11"/>
    <property type="match status" value="1"/>
</dbReference>
<dbReference type="PANTHER" id="PTHR42859">
    <property type="entry name" value="OXIDOREDUCTASE"/>
    <property type="match status" value="1"/>
</dbReference>
<sequence>MLKKKFTSKNCVTCKRCMIECAIRHSQAQDLYLSPLENPAPVPRININFRKDKPYATVCQNCAKPKCLESCEYDAITKFEDGNVVISQEKCTGCWACIDACPFGAITKEVEMEVAFNCDDCKGYDDMACVEACKTFALTYVEKKVAVTADA</sequence>
<evidence type="ECO:0000256" key="2">
    <source>
        <dbReference type="ARBA" id="ARBA00022485"/>
    </source>
</evidence>
<dbReference type="InterPro" id="IPR050294">
    <property type="entry name" value="RnfB_subfamily"/>
</dbReference>
<dbReference type="AlphaFoldDB" id="A0A1E3X8P1"/>
<keyword evidence="3" id="KW-0479">Metal-binding</keyword>
<evidence type="ECO:0000313" key="8">
    <source>
        <dbReference type="EMBL" id="ODS32003.1"/>
    </source>
</evidence>
<keyword evidence="2" id="KW-0004">4Fe-4S</keyword>
<keyword evidence="1" id="KW-0813">Transport</keyword>
<evidence type="ECO:0000256" key="6">
    <source>
        <dbReference type="ARBA" id="ARBA00023014"/>
    </source>
</evidence>
<name>A0A1E3X8P1_9BACT</name>
<dbReference type="InterPro" id="IPR017896">
    <property type="entry name" value="4Fe4S_Fe-S-bd"/>
</dbReference>
<evidence type="ECO:0000256" key="1">
    <source>
        <dbReference type="ARBA" id="ARBA00022448"/>
    </source>
</evidence>
<reference evidence="8 9" key="1">
    <citation type="submission" date="2016-07" db="EMBL/GenBank/DDBJ databases">
        <title>Draft genome of Scalindua rubra, obtained from a brine-seawater interface in the Red Sea, sheds light on salt adaptation in anammox bacteria.</title>
        <authorList>
            <person name="Speth D.R."/>
            <person name="Lagkouvardos I."/>
            <person name="Wang Y."/>
            <person name="Qian P.-Y."/>
            <person name="Dutilh B.E."/>
            <person name="Jetten M.S."/>
        </authorList>
    </citation>
    <scope>NUCLEOTIDE SEQUENCE [LARGE SCALE GENOMIC DNA]</scope>
    <source>
        <strain evidence="8">BSI-1</strain>
    </source>
</reference>
<dbReference type="GO" id="GO:0051539">
    <property type="term" value="F:4 iron, 4 sulfur cluster binding"/>
    <property type="evidence" value="ECO:0007669"/>
    <property type="project" value="UniProtKB-KW"/>
</dbReference>